<accession>A0ABS8DQH6</accession>
<dbReference type="InterPro" id="IPR010412">
    <property type="entry name" value="DUF1007"/>
</dbReference>
<evidence type="ECO:0000256" key="1">
    <source>
        <dbReference type="SAM" id="SignalP"/>
    </source>
</evidence>
<evidence type="ECO:0000313" key="2">
    <source>
        <dbReference type="EMBL" id="MCB8888125.1"/>
    </source>
</evidence>
<gene>
    <name evidence="2" type="ORF">GEV37_03165</name>
</gene>
<comment type="caution">
    <text evidence="2">The sequence shown here is derived from an EMBL/GenBank/DDBJ whole genome shotgun (WGS) entry which is preliminary data.</text>
</comment>
<feature type="chain" id="PRO_5047213531" evidence="1">
    <location>
        <begin position="23"/>
        <end position="218"/>
    </location>
</feature>
<dbReference type="RefSeq" id="WP_227388720.1">
    <property type="nucleotide sequence ID" value="NZ_JBHSCJ010000003.1"/>
</dbReference>
<feature type="signal peptide" evidence="1">
    <location>
        <begin position="1"/>
        <end position="22"/>
    </location>
</feature>
<protein>
    <submittedName>
        <fullName evidence="2">DUF1007 family protein</fullName>
    </submittedName>
</protein>
<dbReference type="Proteomes" id="UP001319882">
    <property type="component" value="Unassembled WGS sequence"/>
</dbReference>
<organism evidence="2 3">
    <name type="scientific">Vreelandella malpeensis</name>
    <dbReference type="NCBI Taxonomy" id="1172368"/>
    <lineage>
        <taxon>Bacteria</taxon>
        <taxon>Pseudomonadati</taxon>
        <taxon>Pseudomonadota</taxon>
        <taxon>Gammaproteobacteria</taxon>
        <taxon>Oceanospirillales</taxon>
        <taxon>Halomonadaceae</taxon>
        <taxon>Vreelandella</taxon>
    </lineage>
</organism>
<sequence length="218" mass="23951">MRAAPLAAFAVLALLASGTAKAHPHGWIDMSVRVVTDDQNRAVALDQTWRMDPFYSLIVFDELSRVTDATFEQGLDQLGHDIRDNLAVQGYFTELRLNGEPLALGEVSDYTTLERDGRLVYMFTLPLAEPAALDGATLEYQIFDPTYYIEVVHEEKDGAPDPSALALQGDLACRLSITPADPDPELVLQAALLDEDEQGEPGLGRFFAETGHLRCGEE</sequence>
<evidence type="ECO:0000313" key="3">
    <source>
        <dbReference type="Proteomes" id="UP001319882"/>
    </source>
</evidence>
<reference evidence="2 3" key="1">
    <citation type="journal article" date="2021" name="Sci. Rep.">
        <title>Genome analysis of a halophilic bacterium Halomonas malpeensis YU-PRIM-29(T) reveals its exopolysaccharide and pigment producing capabilities.</title>
        <authorList>
            <person name="Athmika"/>
            <person name="Ghate S.D."/>
            <person name="Arun A.B."/>
            <person name="Rao S.S."/>
            <person name="Kumar S.T.A."/>
            <person name="Kandiyil M.K."/>
            <person name="Saptami K."/>
            <person name="Rekha P.D."/>
        </authorList>
    </citation>
    <scope>NUCLEOTIDE SEQUENCE [LARGE SCALE GENOMIC DNA]</scope>
    <source>
        <strain evidence="3">prim 29</strain>
    </source>
</reference>
<dbReference type="Pfam" id="PF06226">
    <property type="entry name" value="DUF1007"/>
    <property type="match status" value="1"/>
</dbReference>
<keyword evidence="3" id="KW-1185">Reference proteome</keyword>
<proteinExistence type="predicted"/>
<name>A0ABS8DQH6_9GAMM</name>
<dbReference type="EMBL" id="WHVL01000001">
    <property type="protein sequence ID" value="MCB8888125.1"/>
    <property type="molecule type" value="Genomic_DNA"/>
</dbReference>
<keyword evidence="1" id="KW-0732">Signal</keyword>